<dbReference type="GO" id="GO:0015074">
    <property type="term" value="P:DNA integration"/>
    <property type="evidence" value="ECO:0007669"/>
    <property type="project" value="UniProtKB-KW"/>
</dbReference>
<dbReference type="GO" id="GO:0003677">
    <property type="term" value="F:DNA binding"/>
    <property type="evidence" value="ECO:0007669"/>
    <property type="project" value="UniProtKB-UniRule"/>
</dbReference>
<dbReference type="PROSITE" id="PS51900">
    <property type="entry name" value="CB"/>
    <property type="match status" value="1"/>
</dbReference>
<proteinExistence type="inferred from homology"/>
<dbReference type="Pfam" id="PF22022">
    <property type="entry name" value="Phage_int_M"/>
    <property type="match status" value="1"/>
</dbReference>
<dbReference type="PANTHER" id="PTHR30629:SF2">
    <property type="entry name" value="PROPHAGE INTEGRASE INTS-RELATED"/>
    <property type="match status" value="1"/>
</dbReference>
<dbReference type="Proteomes" id="UP000245720">
    <property type="component" value="Unassembled WGS sequence"/>
</dbReference>
<sequence>MGRPKKDAPNRADGLYEVKVTIGKDFSGKLIRKSFYSTVSKADARAKAEQYKINQALQEVTGETYNAAPFFTKIANEFLELKKGTIKNSTYNFTYYTPATKYIIPYFGSKRISDIRKNDIELYLKKVKQEHSFSDETVRKHYICLNQIFNNAYQNGFISRNPCVGIKLQSSQKSPKRTYSDEETWLVLEYCPYHRYGLAVHLMLAYGISRSELLGLRWADVDVEKAVLEINQGVVEAKDPDTGKTELVIGAPKNEFRQRVIPISDATIKLLEQQRVSFPKAEYVICSQKGRVCIPSTWHERHYKTFMQDMRSYYASYGIDIPALNPHELRHTRTSLWVNSDVNLFAVASVMGWADLKMLRKRYAHPDIDKIRDAIK</sequence>
<evidence type="ECO:0000313" key="9">
    <source>
        <dbReference type="Proteomes" id="UP000245720"/>
    </source>
</evidence>
<feature type="domain" description="Core-binding (CB)" evidence="7">
    <location>
        <begin position="69"/>
        <end position="153"/>
    </location>
</feature>
<keyword evidence="3 5" id="KW-0238">DNA-binding</keyword>
<name>A0A315Y4E4_RUMFL</name>
<dbReference type="InterPro" id="IPR053876">
    <property type="entry name" value="Phage_int_M"/>
</dbReference>
<dbReference type="InterPro" id="IPR010998">
    <property type="entry name" value="Integrase_recombinase_N"/>
</dbReference>
<keyword evidence="2" id="KW-0229">DNA integration</keyword>
<dbReference type="InterPro" id="IPR050808">
    <property type="entry name" value="Phage_Integrase"/>
</dbReference>
<evidence type="ECO:0000256" key="3">
    <source>
        <dbReference type="ARBA" id="ARBA00023125"/>
    </source>
</evidence>
<dbReference type="CDD" id="cd01189">
    <property type="entry name" value="INT_ICEBs1_C_like"/>
    <property type="match status" value="1"/>
</dbReference>
<feature type="domain" description="Tyr recombinase" evidence="6">
    <location>
        <begin position="173"/>
        <end position="376"/>
    </location>
</feature>
<dbReference type="RefSeq" id="WP_109725518.1">
    <property type="nucleotide sequence ID" value="NZ_QGDI01000002.1"/>
</dbReference>
<evidence type="ECO:0000256" key="1">
    <source>
        <dbReference type="ARBA" id="ARBA00008857"/>
    </source>
</evidence>
<comment type="similarity">
    <text evidence="1">Belongs to the 'phage' integrase family.</text>
</comment>
<dbReference type="InterPro" id="IPR044068">
    <property type="entry name" value="CB"/>
</dbReference>
<dbReference type="AlphaFoldDB" id="A0A315Y4E4"/>
<reference evidence="8 9" key="1">
    <citation type="submission" date="2018-05" db="EMBL/GenBank/DDBJ databases">
        <title>The Hungate 1000. A catalogue of reference genomes from the rumen microbiome.</title>
        <authorList>
            <person name="Kelly W."/>
        </authorList>
    </citation>
    <scope>NUCLEOTIDE SEQUENCE [LARGE SCALE GENOMIC DNA]</scope>
    <source>
        <strain evidence="8 9">SAb67</strain>
    </source>
</reference>
<evidence type="ECO:0000259" key="6">
    <source>
        <dbReference type="PROSITE" id="PS51898"/>
    </source>
</evidence>
<organism evidence="8 9">
    <name type="scientific">Ruminococcus flavefaciens</name>
    <dbReference type="NCBI Taxonomy" id="1265"/>
    <lineage>
        <taxon>Bacteria</taxon>
        <taxon>Bacillati</taxon>
        <taxon>Bacillota</taxon>
        <taxon>Clostridia</taxon>
        <taxon>Eubacteriales</taxon>
        <taxon>Oscillospiraceae</taxon>
        <taxon>Ruminococcus</taxon>
    </lineage>
</organism>
<evidence type="ECO:0000256" key="4">
    <source>
        <dbReference type="ARBA" id="ARBA00023172"/>
    </source>
</evidence>
<dbReference type="InterPro" id="IPR013762">
    <property type="entry name" value="Integrase-like_cat_sf"/>
</dbReference>
<dbReference type="GO" id="GO:0006310">
    <property type="term" value="P:DNA recombination"/>
    <property type="evidence" value="ECO:0007669"/>
    <property type="project" value="UniProtKB-KW"/>
</dbReference>
<dbReference type="PROSITE" id="PS51898">
    <property type="entry name" value="TYR_RECOMBINASE"/>
    <property type="match status" value="1"/>
</dbReference>
<evidence type="ECO:0000259" key="7">
    <source>
        <dbReference type="PROSITE" id="PS51900"/>
    </source>
</evidence>
<evidence type="ECO:0000256" key="2">
    <source>
        <dbReference type="ARBA" id="ARBA00022908"/>
    </source>
</evidence>
<evidence type="ECO:0000256" key="5">
    <source>
        <dbReference type="PROSITE-ProRule" id="PRU01248"/>
    </source>
</evidence>
<dbReference type="Gene3D" id="1.10.443.10">
    <property type="entry name" value="Intergrase catalytic core"/>
    <property type="match status" value="1"/>
</dbReference>
<dbReference type="InterPro" id="IPR002104">
    <property type="entry name" value="Integrase_catalytic"/>
</dbReference>
<dbReference type="OrthoDB" id="9803188at2"/>
<gene>
    <name evidence="8" type="ORF">IE37_00629</name>
</gene>
<protein>
    <submittedName>
        <fullName evidence="8">Site-specific recombinase XerD</fullName>
    </submittedName>
</protein>
<dbReference type="PANTHER" id="PTHR30629">
    <property type="entry name" value="PROPHAGE INTEGRASE"/>
    <property type="match status" value="1"/>
</dbReference>
<comment type="caution">
    <text evidence="8">The sequence shown here is derived from an EMBL/GenBank/DDBJ whole genome shotgun (WGS) entry which is preliminary data.</text>
</comment>
<keyword evidence="4" id="KW-0233">DNA recombination</keyword>
<accession>A0A315Y4E4</accession>
<dbReference type="Pfam" id="PF00589">
    <property type="entry name" value="Phage_integrase"/>
    <property type="match status" value="1"/>
</dbReference>
<dbReference type="InterPro" id="IPR011010">
    <property type="entry name" value="DNA_brk_join_enz"/>
</dbReference>
<dbReference type="SUPFAM" id="SSF56349">
    <property type="entry name" value="DNA breaking-rejoining enzymes"/>
    <property type="match status" value="1"/>
</dbReference>
<evidence type="ECO:0000313" key="8">
    <source>
        <dbReference type="EMBL" id="PWJ14644.1"/>
    </source>
</evidence>
<dbReference type="Gene3D" id="1.10.150.130">
    <property type="match status" value="1"/>
</dbReference>
<dbReference type="EMBL" id="QGDI01000002">
    <property type="protein sequence ID" value="PWJ14644.1"/>
    <property type="molecule type" value="Genomic_DNA"/>
</dbReference>